<gene>
    <name evidence="1" type="ORF">H1S01_16765</name>
</gene>
<organism evidence="1 2">
    <name type="scientific">Heliobacterium chlorum</name>
    <dbReference type="NCBI Taxonomy" id="2698"/>
    <lineage>
        <taxon>Bacteria</taxon>
        <taxon>Bacillati</taxon>
        <taxon>Bacillota</taxon>
        <taxon>Clostridia</taxon>
        <taxon>Eubacteriales</taxon>
        <taxon>Heliobacteriaceae</taxon>
        <taxon>Heliobacterium</taxon>
    </lineage>
</organism>
<comment type="caution">
    <text evidence="1">The sequence shown here is derived from an EMBL/GenBank/DDBJ whole genome shotgun (WGS) entry which is preliminary data.</text>
</comment>
<protein>
    <submittedName>
        <fullName evidence="1">Uncharacterized protein</fullName>
    </submittedName>
</protein>
<name>A0ABR7T5R3_HELCL</name>
<evidence type="ECO:0000313" key="1">
    <source>
        <dbReference type="EMBL" id="MBC9786122.1"/>
    </source>
</evidence>
<keyword evidence="2" id="KW-1185">Reference proteome</keyword>
<dbReference type="Proteomes" id="UP000617402">
    <property type="component" value="Unassembled WGS sequence"/>
</dbReference>
<dbReference type="EMBL" id="JACVHF010000026">
    <property type="protein sequence ID" value="MBC9786122.1"/>
    <property type="molecule type" value="Genomic_DNA"/>
</dbReference>
<reference evidence="1 2" key="1">
    <citation type="submission" date="2020-07" db="EMBL/GenBank/DDBJ databases">
        <title>Draft whole-genome sequence of Heliobacterium chlorum DSM 3682, type strain.</title>
        <authorList>
            <person name="Kyndt J.A."/>
            <person name="Meyer T.E."/>
            <person name="Imhoff J.F."/>
        </authorList>
    </citation>
    <scope>NUCLEOTIDE SEQUENCE [LARGE SCALE GENOMIC DNA]</scope>
    <source>
        <strain evidence="1 2">DSM 3682</strain>
    </source>
</reference>
<proteinExistence type="predicted"/>
<evidence type="ECO:0000313" key="2">
    <source>
        <dbReference type="Proteomes" id="UP000617402"/>
    </source>
</evidence>
<accession>A0ABR7T5R3</accession>
<sequence>MEVKKIYTNKDKDYYIAEMKGNPLADFDQFDERYGLLVVSSKVYYIDESDLDNMIQYTSTNSMIPIELLERTDLMFEFPLYNGEKYGSVSTLTRTDFRYMWTVAKKDVIHQKENNEMKNVSLYEMKNITIGDSITITYIPNLGIISKEYKHNGTTNKQNIELYEYNVKMPEKPKGTSLKF</sequence>
<dbReference type="RefSeq" id="WP_188041549.1">
    <property type="nucleotide sequence ID" value="NZ_JACVHF010000026.1"/>
</dbReference>